<reference evidence="2" key="1">
    <citation type="submission" date="2017-07" db="EMBL/GenBank/DDBJ databases">
        <title>Taro Niue Genome Assembly and Annotation.</title>
        <authorList>
            <person name="Atibalentja N."/>
            <person name="Keating K."/>
            <person name="Fields C.J."/>
        </authorList>
    </citation>
    <scope>NUCLEOTIDE SEQUENCE</scope>
    <source>
        <strain evidence="2">Niue_2</strain>
        <tissue evidence="2">Leaf</tissue>
    </source>
</reference>
<keyword evidence="3" id="KW-1185">Reference proteome</keyword>
<dbReference type="AlphaFoldDB" id="A0A843WYL8"/>
<evidence type="ECO:0000256" key="1">
    <source>
        <dbReference type="SAM" id="SignalP"/>
    </source>
</evidence>
<dbReference type="Proteomes" id="UP000652761">
    <property type="component" value="Unassembled WGS sequence"/>
</dbReference>
<proteinExistence type="predicted"/>
<evidence type="ECO:0000313" key="3">
    <source>
        <dbReference type="Proteomes" id="UP000652761"/>
    </source>
</evidence>
<gene>
    <name evidence="2" type="ORF">Taro_046152</name>
</gene>
<comment type="caution">
    <text evidence="2">The sequence shown here is derived from an EMBL/GenBank/DDBJ whole genome shotgun (WGS) entry which is preliminary data.</text>
</comment>
<protein>
    <submittedName>
        <fullName evidence="2">Uncharacterized protein</fullName>
    </submittedName>
</protein>
<accession>A0A843WYL8</accession>
<keyword evidence="1" id="KW-0732">Signal</keyword>
<dbReference type="EMBL" id="NMUH01005615">
    <property type="protein sequence ID" value="MQM13226.1"/>
    <property type="molecule type" value="Genomic_DNA"/>
</dbReference>
<name>A0A843WYL8_COLES</name>
<evidence type="ECO:0000313" key="2">
    <source>
        <dbReference type="EMBL" id="MQM13226.1"/>
    </source>
</evidence>
<feature type="chain" id="PRO_5032766555" evidence="1">
    <location>
        <begin position="20"/>
        <end position="135"/>
    </location>
</feature>
<organism evidence="2 3">
    <name type="scientific">Colocasia esculenta</name>
    <name type="common">Wild taro</name>
    <name type="synonym">Arum esculentum</name>
    <dbReference type="NCBI Taxonomy" id="4460"/>
    <lineage>
        <taxon>Eukaryota</taxon>
        <taxon>Viridiplantae</taxon>
        <taxon>Streptophyta</taxon>
        <taxon>Embryophyta</taxon>
        <taxon>Tracheophyta</taxon>
        <taxon>Spermatophyta</taxon>
        <taxon>Magnoliopsida</taxon>
        <taxon>Liliopsida</taxon>
        <taxon>Araceae</taxon>
        <taxon>Aroideae</taxon>
        <taxon>Colocasieae</taxon>
        <taxon>Colocasia</taxon>
    </lineage>
</organism>
<feature type="signal peptide" evidence="1">
    <location>
        <begin position="1"/>
        <end position="19"/>
    </location>
</feature>
<sequence length="135" mass="14866">MSFACYGCLACSQFARCLALEGLSVVEAPDCCFRNMFLGAIHGGTGVCGSLTLWRVWGLGCFCLWALDLVESSCFRFSLEFLLLWLVRDWLSLLSLVHEAHPPYFLQLDVGRVAEAAAVAPCVVISSESECYELL</sequence>